<sequence>MSSHIENPVLFGTLHSLASFASFSSSFRVLWVIMSNKSYRKLPTFQIMATVALLECCQMWELFIGGIMIALQQPLPETANKILGSMIICSWIGLTHARFSLAFNRFVIVTQLKDTFKILTSMVFHWVLLVLSFTVAIVSFILCMFHPHVYILVEHIGAWIYPGDSLVMTYEKYSAITLGFKKSVFIEQNNKQEIRMLFSFAATFTFELCTVATFHGILPLVEVHPEMISLIEFFWILIPAFNGVVLMLLNKEFRRDVLGFKKGSAKVSSAQRSTQIGISATSPKIAIAAVTIATRNKLHPLAFFGLVLKFIACLRYHITICLDTFVYGSVSCTEGEDNAFRAAATRVPPPHLYAFVLRFMQANNVIVWGMASLLAA</sequence>
<reference evidence="3" key="1">
    <citation type="submission" date="2016-11" db="UniProtKB">
        <authorList>
            <consortium name="WormBaseParasite"/>
        </authorList>
    </citation>
    <scope>IDENTIFICATION</scope>
</reference>
<keyword evidence="1" id="KW-0812">Transmembrane</keyword>
<protein>
    <submittedName>
        <fullName evidence="3">G protein-coupled receptor</fullName>
    </submittedName>
</protein>
<evidence type="ECO:0000313" key="2">
    <source>
        <dbReference type="Proteomes" id="UP000095287"/>
    </source>
</evidence>
<feature type="transmembrane region" description="Helical" evidence="1">
    <location>
        <begin position="123"/>
        <end position="145"/>
    </location>
</feature>
<dbReference type="Proteomes" id="UP000095287">
    <property type="component" value="Unplaced"/>
</dbReference>
<name>A0A1I7ZXW1_9BILA</name>
<dbReference type="WBParaSite" id="L893_g30873.t1">
    <property type="protein sequence ID" value="L893_g30873.t1"/>
    <property type="gene ID" value="L893_g30873"/>
</dbReference>
<organism evidence="2 3">
    <name type="scientific">Steinernema glaseri</name>
    <dbReference type="NCBI Taxonomy" id="37863"/>
    <lineage>
        <taxon>Eukaryota</taxon>
        <taxon>Metazoa</taxon>
        <taxon>Ecdysozoa</taxon>
        <taxon>Nematoda</taxon>
        <taxon>Chromadorea</taxon>
        <taxon>Rhabditida</taxon>
        <taxon>Tylenchina</taxon>
        <taxon>Panagrolaimomorpha</taxon>
        <taxon>Strongyloidoidea</taxon>
        <taxon>Steinernematidae</taxon>
        <taxon>Steinernema</taxon>
    </lineage>
</organism>
<feature type="transmembrane region" description="Helical" evidence="1">
    <location>
        <begin position="197"/>
        <end position="221"/>
    </location>
</feature>
<feature type="transmembrane region" description="Helical" evidence="1">
    <location>
        <begin position="83"/>
        <end position="103"/>
    </location>
</feature>
<dbReference type="SUPFAM" id="SSF81321">
    <property type="entry name" value="Family A G protein-coupled receptor-like"/>
    <property type="match status" value="1"/>
</dbReference>
<proteinExistence type="predicted"/>
<evidence type="ECO:0000313" key="3">
    <source>
        <dbReference type="WBParaSite" id="L893_g30873.t1"/>
    </source>
</evidence>
<accession>A0A1I7ZXW1</accession>
<keyword evidence="1" id="KW-0472">Membrane</keyword>
<evidence type="ECO:0000256" key="1">
    <source>
        <dbReference type="SAM" id="Phobius"/>
    </source>
</evidence>
<feature type="transmembrane region" description="Helical" evidence="1">
    <location>
        <begin position="9"/>
        <end position="33"/>
    </location>
</feature>
<feature type="transmembrane region" description="Helical" evidence="1">
    <location>
        <begin position="227"/>
        <end position="249"/>
    </location>
</feature>
<dbReference type="AlphaFoldDB" id="A0A1I7ZXW1"/>
<keyword evidence="2" id="KW-1185">Reference proteome</keyword>
<keyword evidence="1" id="KW-1133">Transmembrane helix</keyword>